<organism evidence="1 2">
    <name type="scientific">Akkermansia biwaensis</name>
    <dbReference type="NCBI Taxonomy" id="2946555"/>
    <lineage>
        <taxon>Bacteria</taxon>
        <taxon>Pseudomonadati</taxon>
        <taxon>Verrucomicrobiota</taxon>
        <taxon>Verrucomicrobiia</taxon>
        <taxon>Verrucomicrobiales</taxon>
        <taxon>Akkermansiaceae</taxon>
        <taxon>Akkermansia</taxon>
    </lineage>
</organism>
<evidence type="ECO:0000313" key="1">
    <source>
        <dbReference type="EMBL" id="BDL43030.1"/>
    </source>
</evidence>
<sequence>MACMMEGNLDLKRSEQSLRTTERAVVNVFTQIIPGVNLDWMLTKELSELSRVTAQDVEYNTNILFNMPSLTQIPFDYYSAKSAVYTAQKTLEMKKRELVSRLYRQVISYQNARISYRNRLNSLPYDDDGVQKKIAEQELEKSLDDISEGFATLMGNMEARWLVKPETMPRLDWGKYKSAARHLDLLVVTMVAMELEASRLQVLNAKMKFFPSVDINFYSPTLFSSTGGTYQGFFAGGGDMQVNMSLREELDTRLTSWFQYKTAKENHDLMQKKVLMDLQQRRIKVAALMESRRRFEVWKRVILKEIEFKKSQMAFSGKEYLDQRKDIKTMYENLDSETAKNAEVEAALIMEYGWLK</sequence>
<dbReference type="Proteomes" id="UP001062263">
    <property type="component" value="Chromosome"/>
</dbReference>
<gene>
    <name evidence="1" type="ORF">Abiwalacus_06040</name>
</gene>
<proteinExistence type="predicted"/>
<dbReference type="EMBL" id="AP025943">
    <property type="protein sequence ID" value="BDL43030.1"/>
    <property type="molecule type" value="Genomic_DNA"/>
</dbReference>
<protein>
    <recommendedName>
        <fullName evidence="3">TolC family protein</fullName>
    </recommendedName>
</protein>
<reference evidence="1" key="1">
    <citation type="submission" date="2022-06" db="EMBL/GenBank/DDBJ databases">
        <title>Akkermansia biwalacus sp. nov., an anaerobic mucin-degrading bacterium isolated from human intestine.</title>
        <authorList>
            <person name="Kobayashi Y."/>
            <person name="Inoue S."/>
            <person name="Kawahara T."/>
            <person name="Kohda N."/>
        </authorList>
    </citation>
    <scope>NUCLEOTIDE SEQUENCE</scope>
    <source>
        <strain evidence="1">WON2089</strain>
    </source>
</reference>
<evidence type="ECO:0008006" key="3">
    <source>
        <dbReference type="Google" id="ProtNLM"/>
    </source>
</evidence>
<name>A0ABN6QER3_9BACT</name>
<accession>A0ABN6QER3</accession>
<keyword evidence="2" id="KW-1185">Reference proteome</keyword>
<evidence type="ECO:0000313" key="2">
    <source>
        <dbReference type="Proteomes" id="UP001062263"/>
    </source>
</evidence>